<proteinExistence type="inferred from homology"/>
<evidence type="ECO:0000256" key="2">
    <source>
        <dbReference type="ARBA" id="ARBA00006344"/>
    </source>
</evidence>
<dbReference type="InterPro" id="IPR050365">
    <property type="entry name" value="TIM50"/>
</dbReference>
<keyword evidence="7 14" id="KW-0653">Protein transport</keyword>
<evidence type="ECO:0000256" key="5">
    <source>
        <dbReference type="ARBA" id="ARBA00022692"/>
    </source>
</evidence>
<keyword evidence="10 14" id="KW-0811">Translocation</keyword>
<dbReference type="RefSeq" id="XP_012182289.1">
    <property type="nucleotide sequence ID" value="XM_012326899.1"/>
</dbReference>
<dbReference type="InParanoid" id="J4IAJ2"/>
<evidence type="ECO:0000256" key="1">
    <source>
        <dbReference type="ARBA" id="ARBA00004434"/>
    </source>
</evidence>
<protein>
    <recommendedName>
        <fullName evidence="3 14">Mitochondrial import inner membrane translocase subunit TIM50</fullName>
    </recommendedName>
</protein>
<dbReference type="InterPro" id="IPR023214">
    <property type="entry name" value="HAD_sf"/>
</dbReference>
<evidence type="ECO:0000256" key="12">
    <source>
        <dbReference type="ARBA" id="ARBA00023136"/>
    </source>
</evidence>
<comment type="subunit">
    <text evidence="13">Component of the TIM23 complex, at least composed of TIM23, TIM17 and TIM50. Interacts with preproteins in transit.</text>
</comment>
<comment type="function">
    <text evidence="14">Essential component of the TIM23 complex, a complex that mediates the translocation of transit peptide-containing proteins across the mitochondrial inner membrane.</text>
</comment>
<keyword evidence="6" id="KW-0999">Mitochondrion inner membrane</keyword>
<dbReference type="CDD" id="cd07521">
    <property type="entry name" value="HAD_FCP1-like"/>
    <property type="match status" value="1"/>
</dbReference>
<evidence type="ECO:0000313" key="17">
    <source>
        <dbReference type="EMBL" id="CCM03006.1"/>
    </source>
</evidence>
<evidence type="ECO:0000256" key="8">
    <source>
        <dbReference type="ARBA" id="ARBA00022946"/>
    </source>
</evidence>
<dbReference type="Pfam" id="PF03031">
    <property type="entry name" value="NIF"/>
    <property type="match status" value="1"/>
</dbReference>
<reference evidence="17 18" key="1">
    <citation type="journal article" date="2012" name="Appl. Environ. Microbiol.">
        <title>Short-read sequencing for genomic analysis of the brown rot fungus Fibroporia radiculosa.</title>
        <authorList>
            <person name="Tang J.D."/>
            <person name="Perkins A.D."/>
            <person name="Sonstegard T.S."/>
            <person name="Schroeder S.G."/>
            <person name="Burgess S.C."/>
            <person name="Diehl S.V."/>
        </authorList>
    </citation>
    <scope>NUCLEOTIDE SEQUENCE [LARGE SCALE GENOMIC DNA]</scope>
    <source>
        <strain evidence="17 18">TFFH 294</strain>
    </source>
</reference>
<evidence type="ECO:0000256" key="7">
    <source>
        <dbReference type="ARBA" id="ARBA00022927"/>
    </source>
</evidence>
<evidence type="ECO:0000256" key="6">
    <source>
        <dbReference type="ARBA" id="ARBA00022792"/>
    </source>
</evidence>
<gene>
    <name evidence="17" type="ORF">FIBRA_05121</name>
</gene>
<keyword evidence="9" id="KW-1133">Transmembrane helix</keyword>
<evidence type="ECO:0000256" key="14">
    <source>
        <dbReference type="RuleBase" id="RU365079"/>
    </source>
</evidence>
<evidence type="ECO:0000259" key="16">
    <source>
        <dbReference type="PROSITE" id="PS50969"/>
    </source>
</evidence>
<evidence type="ECO:0000256" key="10">
    <source>
        <dbReference type="ARBA" id="ARBA00023010"/>
    </source>
</evidence>
<feature type="compositionally biased region" description="Polar residues" evidence="15">
    <location>
        <begin position="68"/>
        <end position="79"/>
    </location>
</feature>
<dbReference type="SMART" id="SM00577">
    <property type="entry name" value="CPDc"/>
    <property type="match status" value="1"/>
</dbReference>
<evidence type="ECO:0000256" key="11">
    <source>
        <dbReference type="ARBA" id="ARBA00023128"/>
    </source>
</evidence>
<accession>J4IAJ2</accession>
<comment type="subcellular location">
    <subcellularLocation>
        <location evidence="1 14">Mitochondrion inner membrane</location>
        <topology evidence="1 14">Single-pass membrane protein</topology>
    </subcellularLocation>
</comment>
<evidence type="ECO:0000256" key="9">
    <source>
        <dbReference type="ARBA" id="ARBA00022989"/>
    </source>
</evidence>
<dbReference type="OrthoDB" id="287041at2759"/>
<feature type="region of interest" description="Disordered" evidence="15">
    <location>
        <begin position="25"/>
        <end position="79"/>
    </location>
</feature>
<dbReference type="FunCoup" id="J4IAJ2">
    <property type="interactions" value="81"/>
</dbReference>
<feature type="compositionally biased region" description="Polar residues" evidence="15">
    <location>
        <begin position="443"/>
        <end position="462"/>
    </location>
</feature>
<dbReference type="PROSITE" id="PS50969">
    <property type="entry name" value="FCP1"/>
    <property type="match status" value="1"/>
</dbReference>
<evidence type="ECO:0000313" key="18">
    <source>
        <dbReference type="Proteomes" id="UP000006352"/>
    </source>
</evidence>
<comment type="similarity">
    <text evidence="2 14">Belongs to the TIM50 family.</text>
</comment>
<dbReference type="InterPro" id="IPR004274">
    <property type="entry name" value="FCP1_dom"/>
</dbReference>
<keyword evidence="18" id="KW-1185">Reference proteome</keyword>
<feature type="region of interest" description="Disordered" evidence="15">
    <location>
        <begin position="436"/>
        <end position="462"/>
    </location>
</feature>
<dbReference type="GO" id="GO:0005744">
    <property type="term" value="C:TIM23 mitochondrial import inner membrane translocase complex"/>
    <property type="evidence" value="ECO:0007669"/>
    <property type="project" value="UniProtKB-UniRule"/>
</dbReference>
<keyword evidence="12" id="KW-0472">Membrane</keyword>
<dbReference type="EMBL" id="HE797096">
    <property type="protein sequence ID" value="CCM03006.1"/>
    <property type="molecule type" value="Genomic_DNA"/>
</dbReference>
<feature type="compositionally biased region" description="Low complexity" evidence="15">
    <location>
        <begin position="42"/>
        <end position="55"/>
    </location>
</feature>
<feature type="compositionally biased region" description="Pro residues" evidence="15">
    <location>
        <begin position="29"/>
        <end position="41"/>
    </location>
</feature>
<organism evidence="17 18">
    <name type="scientific">Fibroporia radiculosa</name>
    <dbReference type="NCBI Taxonomy" id="599839"/>
    <lineage>
        <taxon>Eukaryota</taxon>
        <taxon>Fungi</taxon>
        <taxon>Dikarya</taxon>
        <taxon>Basidiomycota</taxon>
        <taxon>Agaricomycotina</taxon>
        <taxon>Agaricomycetes</taxon>
        <taxon>Polyporales</taxon>
        <taxon>Fibroporiaceae</taxon>
        <taxon>Fibroporia</taxon>
    </lineage>
</organism>
<dbReference type="AlphaFoldDB" id="J4IAJ2"/>
<sequence length="462" mass="51975">MQAALFTRSPIARRVVTHSVRCLASRATPPKPPLQNTPPSPNSQQSSSPSSLPSLDFAPSVEDEQQQQERTGARSSKNSLSSIERRRRVLIRAALGVLLLGAGVETWLMGREWEDHELREKKMKIEDAPSTRWGRTKSRFGGIFGFFTEPLWPELLPSPHPSMPQKPYTLLVSIDDLLVTSIWDRQHGWRTAKRPGVDYFLAYISQFFEVVIFTTQYNYTGGPIAEKLDPYQFFIPYRLFRDACRSVNGQPVKDLTYLNRDLSKVIVLDTHPEHVAPQPENAIILPKWTGDPRDKGLVAMIPFLESIGIFKPPDVRPILEAYHGKDIPLEYAKKEAEMKRKHIEDWEKNRKGFSAGSFTLSSLFGGSSQANASPIPLTYLEQKRHEAQLQYKEDQAFLLANKDNFERLIKEDQEAMAKELAGGTFWNAIETMVLGAPPKKDMTPSSQSSKDAPSTSVPAAGA</sequence>
<dbReference type="GO" id="GO:0015031">
    <property type="term" value="P:protein transport"/>
    <property type="evidence" value="ECO:0007669"/>
    <property type="project" value="UniProtKB-KW"/>
</dbReference>
<name>J4IAJ2_9APHY</name>
<dbReference type="FunFam" id="3.40.50.1000:FF:000019">
    <property type="entry name" value="Mitochondrial import inner membrane translocase subunit TIM50"/>
    <property type="match status" value="1"/>
</dbReference>
<evidence type="ECO:0000256" key="3">
    <source>
        <dbReference type="ARBA" id="ARBA00020799"/>
    </source>
</evidence>
<dbReference type="PANTHER" id="PTHR12210">
    <property type="entry name" value="DULLARD PROTEIN PHOSPHATASE"/>
    <property type="match status" value="1"/>
</dbReference>
<dbReference type="HOGENOM" id="CLU_023309_1_0_1"/>
<evidence type="ECO:0000256" key="4">
    <source>
        <dbReference type="ARBA" id="ARBA00022448"/>
    </source>
</evidence>
<keyword evidence="8 14" id="KW-0809">Transit peptide</keyword>
<feature type="domain" description="FCP1 homology" evidence="16">
    <location>
        <begin position="163"/>
        <end position="307"/>
    </location>
</feature>
<dbReference type="SUPFAM" id="SSF56784">
    <property type="entry name" value="HAD-like"/>
    <property type="match status" value="1"/>
</dbReference>
<dbReference type="InterPro" id="IPR036412">
    <property type="entry name" value="HAD-like_sf"/>
</dbReference>
<dbReference type="STRING" id="599839.J4IAJ2"/>
<keyword evidence="5" id="KW-0812">Transmembrane</keyword>
<dbReference type="Proteomes" id="UP000006352">
    <property type="component" value="Unassembled WGS sequence"/>
</dbReference>
<keyword evidence="4 14" id="KW-0813">Transport</keyword>
<evidence type="ECO:0000256" key="15">
    <source>
        <dbReference type="SAM" id="MobiDB-lite"/>
    </source>
</evidence>
<evidence type="ECO:0000256" key="13">
    <source>
        <dbReference type="ARBA" id="ARBA00065975"/>
    </source>
</evidence>
<dbReference type="GeneID" id="24097917"/>
<keyword evidence="11 14" id="KW-0496">Mitochondrion</keyword>
<dbReference type="Gene3D" id="3.40.50.1000">
    <property type="entry name" value="HAD superfamily/HAD-like"/>
    <property type="match status" value="1"/>
</dbReference>